<feature type="region of interest" description="Disordered" evidence="1">
    <location>
        <begin position="508"/>
        <end position="560"/>
    </location>
</feature>
<dbReference type="InterPro" id="IPR013087">
    <property type="entry name" value="Znf_C2H2_type"/>
</dbReference>
<dbReference type="EMBL" id="LCWF01000054">
    <property type="protein sequence ID" value="KKY24930.1"/>
    <property type="molecule type" value="Genomic_DNA"/>
</dbReference>
<dbReference type="AlphaFoldDB" id="A0A0G2H8J4"/>
<reference evidence="3 4" key="1">
    <citation type="submission" date="2015-05" db="EMBL/GenBank/DDBJ databases">
        <title>Distinctive expansion of gene families associated with plant cell wall degradation and secondary metabolism in the genomes of grapevine trunk pathogens.</title>
        <authorList>
            <person name="Lawrence D.P."/>
            <person name="Travadon R."/>
            <person name="Rolshausen P.E."/>
            <person name="Baumgartner K."/>
        </authorList>
    </citation>
    <scope>NUCLEOTIDE SEQUENCE [LARGE SCALE GENOMIC DNA]</scope>
    <source>
        <strain evidence="3">UCRPC4</strain>
    </source>
</reference>
<feature type="compositionally biased region" description="Polar residues" evidence="1">
    <location>
        <begin position="1013"/>
        <end position="1024"/>
    </location>
</feature>
<feature type="region of interest" description="Disordered" evidence="1">
    <location>
        <begin position="1013"/>
        <end position="1038"/>
    </location>
</feature>
<dbReference type="InterPro" id="IPR058925">
    <property type="entry name" value="zf-C2H2_AcuF"/>
</dbReference>
<keyword evidence="4" id="KW-1185">Reference proteome</keyword>
<protein>
    <submittedName>
        <fullName evidence="3">Putative c2h2 finger domain-containing protein</fullName>
    </submittedName>
</protein>
<feature type="compositionally biased region" description="Polar residues" evidence="1">
    <location>
        <begin position="151"/>
        <end position="168"/>
    </location>
</feature>
<accession>A0A0G2H8J4</accession>
<proteinExistence type="predicted"/>
<feature type="region of interest" description="Disordered" evidence="1">
    <location>
        <begin position="576"/>
        <end position="668"/>
    </location>
</feature>
<evidence type="ECO:0000313" key="3">
    <source>
        <dbReference type="EMBL" id="KKY24930.1"/>
    </source>
</evidence>
<organism evidence="3 4">
    <name type="scientific">Phaeomoniella chlamydospora</name>
    <name type="common">Phaeoacremonium chlamydosporum</name>
    <dbReference type="NCBI Taxonomy" id="158046"/>
    <lineage>
        <taxon>Eukaryota</taxon>
        <taxon>Fungi</taxon>
        <taxon>Dikarya</taxon>
        <taxon>Ascomycota</taxon>
        <taxon>Pezizomycotina</taxon>
        <taxon>Eurotiomycetes</taxon>
        <taxon>Chaetothyriomycetidae</taxon>
        <taxon>Phaeomoniellales</taxon>
        <taxon>Phaeomoniellaceae</taxon>
        <taxon>Phaeomoniella</taxon>
    </lineage>
</organism>
<name>A0A0G2H8J4_PHACM</name>
<dbReference type="PROSITE" id="PS00028">
    <property type="entry name" value="ZINC_FINGER_C2H2_1"/>
    <property type="match status" value="1"/>
</dbReference>
<evidence type="ECO:0000313" key="4">
    <source>
        <dbReference type="Proteomes" id="UP000053317"/>
    </source>
</evidence>
<comment type="caution">
    <text evidence="3">The sequence shown here is derived from an EMBL/GenBank/DDBJ whole genome shotgun (WGS) entry which is preliminary data.</text>
</comment>
<dbReference type="Proteomes" id="UP000053317">
    <property type="component" value="Unassembled WGS sequence"/>
</dbReference>
<dbReference type="Pfam" id="PF26082">
    <property type="entry name" value="zf-C2H2_AcuF"/>
    <property type="match status" value="1"/>
</dbReference>
<feature type="domain" description="C2H2-type" evidence="2">
    <location>
        <begin position="871"/>
        <end position="894"/>
    </location>
</feature>
<feature type="region of interest" description="Disordered" evidence="1">
    <location>
        <begin position="132"/>
        <end position="265"/>
    </location>
</feature>
<evidence type="ECO:0000256" key="1">
    <source>
        <dbReference type="SAM" id="MobiDB-lite"/>
    </source>
</evidence>
<gene>
    <name evidence="3" type="ORF">UCRPC4_g02231</name>
</gene>
<dbReference type="PANTHER" id="PTHR35391:SF3">
    <property type="entry name" value="FINGER DOMAIN PROTEIN, PUTATIVE (AFU_ORTHOLOGUE AFUA_8G04300)-RELATED"/>
    <property type="match status" value="1"/>
</dbReference>
<sequence>MLNTETHLAQSANSPRHNSTPSTQDFLSPNDDYLSPGDSSEHFTSDHSASPSIDDLLWAQSYDNHQELDLFPPLSETLQGDYQHNQGSPSTTYFHDHLSTLVLTPRSSNIHTPPTCLDFAEDKKFEEPPKAMETADPFANRQRTAGKPSLTLDSQLTPAQSRASSNGSPADKTTRMPSPVVLVSNYSRGDSPARSARCQVRPSHKRSRSSRSSGLLNVEPTHDSSDDDADDESGSNHDQTFESPHWLDERTGYHGLDPTSRTDGFVPSFKEMEEAQRVANRIAEVEDWLDKSETGSSADPREPVPLRKIVSKRRRAVSAGNMGLGFEITNQRTVPGPGLLIDEETGEEEETSSEHVDTSDPESPPATVDTKAHLHDRGYFPPSINVPVGAQPENEEPLPRQFVRPQPWHDPFTGGIIEGEQNQPATASAAMYKYELQSARFETASRAATWGTRRRISESDIRSLLSDESSLRRLSITPLASPGDRSRKSSFFGPFGQALDHARGIIRRPSINKAKSPPPNTSSDPTAPEKKRDSTSSVKPLERISSFGRASKSPPLNTGSAFMAMTGQMAAIGGSGGVGNPAVSPSVTRMKSIKRQRSRSEIPTSKAEGSPGLAQLMTNIGGPPMPTLASPVQEKPIPQPIVPQKRHSDDEGEGDDDEMEEEGAIPERGIKMDLHVRRANIVPDLEGFKVHARELNPRIPEYLLDRIANEQIRRYKRLIELKVKHIQTVERTKRCTSGDRCNNLGSGPKILDLRRGSRDAVSTSQFAVKLEDDSDFDGGSDTIEGIINPAQFPEGIPLPRVKRLPSEFECTLCFKVKKFQKPSDWTKHVHEDVQPFTCTFPCCSEPKSFKRKADWVRHENERHRKLEWWQCNAPDCTHICYRKDNFVQHLVREHKKPEPRMKPRGTVNKATLAEARGVDEVWRLVDECHHEPSKKARDEPCRFCGNVCGTWKTLTVHLAKHMEQISLPVLKLVEQKHLSADTVISPAPAQPRPQYGPTLSPERNASALDWQSSVTMSRGSSHTMTGDLLCPPQSFQHTSQSYGNMPHFHASTRAQTVAQNMSLSPEPGTYDSYATNNFTPQPGLPINNPTASTYPPPFNAVPRHMQRPSPTPSHGSAPAFDMAINTLYTGQANDHHMFASPVDGSIGFQTLPDGLPMNMGADINTNMNMQPFGQGFGQRQLQDTYTYDMTMNQDQQQGQYNGHTHPGYQY</sequence>
<reference evidence="3 4" key="2">
    <citation type="submission" date="2015-05" db="EMBL/GenBank/DDBJ databases">
        <authorList>
            <person name="Morales-Cruz A."/>
            <person name="Amrine K.C."/>
            <person name="Cantu D."/>
        </authorList>
    </citation>
    <scope>NUCLEOTIDE SEQUENCE [LARGE SCALE GENOMIC DNA]</scope>
    <source>
        <strain evidence="3">UCRPC4</strain>
    </source>
</reference>
<feature type="region of interest" description="Disordered" evidence="1">
    <location>
        <begin position="1"/>
        <end position="50"/>
    </location>
</feature>
<feature type="region of interest" description="Disordered" evidence="1">
    <location>
        <begin position="328"/>
        <end position="370"/>
    </location>
</feature>
<feature type="compositionally biased region" description="Acidic residues" evidence="1">
    <location>
        <begin position="341"/>
        <end position="351"/>
    </location>
</feature>
<feature type="compositionally biased region" description="Polar residues" evidence="1">
    <location>
        <begin position="1"/>
        <end position="27"/>
    </location>
</feature>
<dbReference type="OrthoDB" id="5315052at2759"/>
<evidence type="ECO:0000259" key="2">
    <source>
        <dbReference type="PROSITE" id="PS00028"/>
    </source>
</evidence>
<dbReference type="PANTHER" id="PTHR35391">
    <property type="entry name" value="C2H2-TYPE DOMAIN-CONTAINING PROTEIN-RELATED"/>
    <property type="match status" value="1"/>
</dbReference>
<feature type="compositionally biased region" description="Acidic residues" evidence="1">
    <location>
        <begin position="650"/>
        <end position="664"/>
    </location>
</feature>
<feature type="region of interest" description="Disordered" evidence="1">
    <location>
        <begin position="984"/>
        <end position="1003"/>
    </location>
</feature>
<dbReference type="SMART" id="SM00355">
    <property type="entry name" value="ZnF_C2H2"/>
    <property type="match status" value="3"/>
</dbReference>